<proteinExistence type="inferred from homology"/>
<dbReference type="OrthoDB" id="9804264at2"/>
<dbReference type="AlphaFoldDB" id="A0A512P7Z9"/>
<name>A0A512P7Z9_9CELL</name>
<dbReference type="PANTHER" id="PTHR30244">
    <property type="entry name" value="TRANSAMINASE"/>
    <property type="match status" value="1"/>
</dbReference>
<reference evidence="9 10" key="1">
    <citation type="submission" date="2019-07" db="EMBL/GenBank/DDBJ databases">
        <title>Whole genome shotgun sequence of Cellulomonas soli NBRC 109434.</title>
        <authorList>
            <person name="Hosoyama A."/>
            <person name="Uohara A."/>
            <person name="Ohji S."/>
            <person name="Ichikawa N."/>
        </authorList>
    </citation>
    <scope>NUCLEOTIDE SEQUENCE [LARGE SCALE GENOMIC DNA]</scope>
    <source>
        <strain evidence="9 10">NBRC 109434</strain>
    </source>
</reference>
<dbReference type="GO" id="GO:0030170">
    <property type="term" value="F:pyridoxal phosphate binding"/>
    <property type="evidence" value="ECO:0007669"/>
    <property type="project" value="TreeGrafter"/>
</dbReference>
<evidence type="ECO:0000256" key="3">
    <source>
        <dbReference type="ARBA" id="ARBA00022679"/>
    </source>
</evidence>
<dbReference type="EMBL" id="BKAL01000001">
    <property type="protein sequence ID" value="GEP67327.1"/>
    <property type="molecule type" value="Genomic_DNA"/>
</dbReference>
<accession>A0A512P7Z9</accession>
<dbReference type="InterPro" id="IPR015424">
    <property type="entry name" value="PyrdxlP-dep_Trfase"/>
</dbReference>
<comment type="caution">
    <text evidence="9">The sequence shown here is derived from an EMBL/GenBank/DDBJ whole genome shotgun (WGS) entry which is preliminary data.</text>
</comment>
<dbReference type="Gene3D" id="3.90.1150.10">
    <property type="entry name" value="Aspartate Aminotransferase, domain 1"/>
    <property type="match status" value="1"/>
</dbReference>
<dbReference type="SUPFAM" id="SSF53383">
    <property type="entry name" value="PLP-dependent transferases"/>
    <property type="match status" value="1"/>
</dbReference>
<evidence type="ECO:0000256" key="6">
    <source>
        <dbReference type="PIRSR" id="PIRSR000390-1"/>
    </source>
</evidence>
<comment type="similarity">
    <text evidence="5 8">Belongs to the DegT/DnrJ/EryC1 family.</text>
</comment>
<evidence type="ECO:0000256" key="5">
    <source>
        <dbReference type="ARBA" id="ARBA00037999"/>
    </source>
</evidence>
<dbReference type="InterPro" id="IPR015422">
    <property type="entry name" value="PyrdxlP-dep_Trfase_small"/>
</dbReference>
<keyword evidence="4 7" id="KW-0663">Pyridoxal phosphate</keyword>
<dbReference type="GO" id="GO:0000271">
    <property type="term" value="P:polysaccharide biosynthetic process"/>
    <property type="evidence" value="ECO:0007669"/>
    <property type="project" value="TreeGrafter"/>
</dbReference>
<dbReference type="Pfam" id="PF01041">
    <property type="entry name" value="DegT_DnrJ_EryC1"/>
    <property type="match status" value="1"/>
</dbReference>
<evidence type="ECO:0000256" key="7">
    <source>
        <dbReference type="PIRSR" id="PIRSR000390-2"/>
    </source>
</evidence>
<evidence type="ECO:0000313" key="9">
    <source>
        <dbReference type="EMBL" id="GEP67327.1"/>
    </source>
</evidence>
<dbReference type="Proteomes" id="UP000321798">
    <property type="component" value="Unassembled WGS sequence"/>
</dbReference>
<evidence type="ECO:0000256" key="8">
    <source>
        <dbReference type="RuleBase" id="RU004508"/>
    </source>
</evidence>
<dbReference type="RefSeq" id="WP_146951125.1">
    <property type="nucleotide sequence ID" value="NZ_BAABBJ010000005.1"/>
</dbReference>
<keyword evidence="2" id="KW-0032">Aminotransferase</keyword>
<dbReference type="PANTHER" id="PTHR30244:SF34">
    <property type="entry name" value="DTDP-4-AMINO-4,6-DIDEOXYGALACTOSE TRANSAMINASE"/>
    <property type="match status" value="1"/>
</dbReference>
<feature type="active site" description="Proton acceptor" evidence="6">
    <location>
        <position position="181"/>
    </location>
</feature>
<dbReference type="InterPro" id="IPR015421">
    <property type="entry name" value="PyrdxlP-dep_Trfase_major"/>
</dbReference>
<comment type="cofactor">
    <cofactor evidence="1">
        <name>pyridoxal 5'-phosphate</name>
        <dbReference type="ChEBI" id="CHEBI:597326"/>
    </cofactor>
</comment>
<evidence type="ECO:0000256" key="1">
    <source>
        <dbReference type="ARBA" id="ARBA00001933"/>
    </source>
</evidence>
<dbReference type="GO" id="GO:0008483">
    <property type="term" value="F:transaminase activity"/>
    <property type="evidence" value="ECO:0007669"/>
    <property type="project" value="UniProtKB-KW"/>
</dbReference>
<evidence type="ECO:0000256" key="4">
    <source>
        <dbReference type="ARBA" id="ARBA00022898"/>
    </source>
</evidence>
<evidence type="ECO:0000313" key="10">
    <source>
        <dbReference type="Proteomes" id="UP000321798"/>
    </source>
</evidence>
<keyword evidence="10" id="KW-1185">Reference proteome</keyword>
<organism evidence="9 10">
    <name type="scientific">Cellulomonas soli</name>
    <dbReference type="NCBI Taxonomy" id="931535"/>
    <lineage>
        <taxon>Bacteria</taxon>
        <taxon>Bacillati</taxon>
        <taxon>Actinomycetota</taxon>
        <taxon>Actinomycetes</taxon>
        <taxon>Micrococcales</taxon>
        <taxon>Cellulomonadaceae</taxon>
        <taxon>Cellulomonas</taxon>
    </lineage>
</organism>
<feature type="modified residue" description="N6-(pyridoxal phosphate)lysine" evidence="7">
    <location>
        <position position="181"/>
    </location>
</feature>
<keyword evidence="3" id="KW-0808">Transferase</keyword>
<sequence length="369" mass="39825">MIPIASPDLSGNESQNVAQCLESTWISSAGRFISEFEDAFAKVAGTRHAVATNNGTTALHLALVAAGVGPGDEVIVPALTYIATANAVRYCGATPVFADVVADTMNIDPADIEHRITERTKVVVPVHLYGHPADMSPIMEVAQRHGLTVIEDAAEAHASRIDGRPVGSIGHLGVFSFFGNKIVTTGEGGAVTTDDDEMAARLRLLRGQGMDPQRRYWFPVVGFNYRMTNVAAAIGVAQIERIDALLARRTQIARLYTDLLAGAEGIALPVERPNAQRVDWLYTVQITGFTSDQRNRLIDLLAEDGIETRPVFYPLHLMPPYESTPALHFPVAEQVGAEGISLPTHTLLSDEDVRTVTDALVARVAQLRA</sequence>
<dbReference type="FunFam" id="3.40.640.10:FF:000090">
    <property type="entry name" value="Pyridoxal phosphate-dependent aminotransferase"/>
    <property type="match status" value="1"/>
</dbReference>
<dbReference type="PIRSF" id="PIRSF000390">
    <property type="entry name" value="PLP_StrS"/>
    <property type="match status" value="1"/>
</dbReference>
<dbReference type="CDD" id="cd00616">
    <property type="entry name" value="AHBA_syn"/>
    <property type="match status" value="1"/>
</dbReference>
<dbReference type="Gene3D" id="3.40.640.10">
    <property type="entry name" value="Type I PLP-dependent aspartate aminotransferase-like (Major domain)"/>
    <property type="match status" value="1"/>
</dbReference>
<evidence type="ECO:0000256" key="2">
    <source>
        <dbReference type="ARBA" id="ARBA00022576"/>
    </source>
</evidence>
<gene>
    <name evidence="9" type="primary">per</name>
    <name evidence="9" type="ORF">CSO01_00420</name>
</gene>
<dbReference type="InterPro" id="IPR000653">
    <property type="entry name" value="DegT/StrS_aminotransferase"/>
</dbReference>
<protein>
    <submittedName>
        <fullName evidence="9">GDP-perosamine synthase</fullName>
    </submittedName>
</protein>